<dbReference type="Proteomes" id="UP000681967">
    <property type="component" value="Unassembled WGS sequence"/>
</dbReference>
<dbReference type="Pfam" id="PF00089">
    <property type="entry name" value="Trypsin"/>
    <property type="match status" value="2"/>
</dbReference>
<evidence type="ECO:0000313" key="13">
    <source>
        <dbReference type="EMBL" id="CAF4060192.1"/>
    </source>
</evidence>
<keyword evidence="4" id="KW-1015">Disulfide bond</keyword>
<accession>A0A816HH99</accession>
<dbReference type="SMART" id="SM00020">
    <property type="entry name" value="Tryp_SPc"/>
    <property type="match status" value="2"/>
</dbReference>
<evidence type="ECO:0000313" key="10">
    <source>
        <dbReference type="EMBL" id="CAF1685849.1"/>
    </source>
</evidence>
<dbReference type="InterPro" id="IPR009003">
    <property type="entry name" value="Peptidase_S1_PA"/>
</dbReference>
<reference evidence="10" key="1">
    <citation type="submission" date="2021-02" db="EMBL/GenBank/DDBJ databases">
        <authorList>
            <person name="Nowell W R."/>
        </authorList>
    </citation>
    <scope>NUCLEOTIDE SEQUENCE</scope>
</reference>
<comment type="caution">
    <text evidence="10">The sequence shown here is derived from an EMBL/GenBank/DDBJ whole genome shotgun (WGS) entry which is preliminary data.</text>
</comment>
<evidence type="ECO:0000256" key="6">
    <source>
        <dbReference type="SAM" id="MobiDB-lite"/>
    </source>
</evidence>
<dbReference type="EMBL" id="CAJOBJ010008011">
    <property type="protein sequence ID" value="CAF4100839.1"/>
    <property type="molecule type" value="Genomic_DNA"/>
</dbReference>
<keyword evidence="3 5" id="KW-0720">Serine protease</keyword>
<dbReference type="Proteomes" id="UP000681720">
    <property type="component" value="Unassembled WGS sequence"/>
</dbReference>
<evidence type="ECO:0000313" key="11">
    <source>
        <dbReference type="EMBL" id="CAF2079317.1"/>
    </source>
</evidence>
<dbReference type="InterPro" id="IPR001254">
    <property type="entry name" value="Trypsin_dom"/>
</dbReference>
<organism evidence="10 15">
    <name type="scientific">Rotaria magnacalcarata</name>
    <dbReference type="NCBI Taxonomy" id="392030"/>
    <lineage>
        <taxon>Eukaryota</taxon>
        <taxon>Metazoa</taxon>
        <taxon>Spiralia</taxon>
        <taxon>Gnathifera</taxon>
        <taxon>Rotifera</taxon>
        <taxon>Eurotatoria</taxon>
        <taxon>Bdelloidea</taxon>
        <taxon>Philodinida</taxon>
        <taxon>Philodinidae</taxon>
        <taxon>Rotaria</taxon>
    </lineage>
</organism>
<evidence type="ECO:0000313" key="9">
    <source>
        <dbReference type="EMBL" id="CAF1182548.1"/>
    </source>
</evidence>
<evidence type="ECO:0000313" key="12">
    <source>
        <dbReference type="EMBL" id="CAF3805901.1"/>
    </source>
</evidence>
<sequence>MKFLIVFIFLLTVHEFIGQQAVERILGGSEAPAGAFPWMVTIRFHDVQPPNRIIDICGGSIISDIFVLTAASCFFNAHAQYFNQFSIKAGIHNIINDTENLEQIRTVSHIIVHPNYNSMLFLNDLALVRVSPPLNMKALNLDRISLSNLTSVEDIDLVTIGWGILNQSNPTVAATFLQQAIVQENADCTKNKMSNSTTQLCANGTCSRDSGGPLMVYSNDSAQYELVAITSFRNACITEGLFTRVIPFVDWILNILKNPPATPPTRTTTIQSTTTTGQPISFVCNTSYSCGCSPTPVVFHDGPSFIRLHNQGRIVGGETAQPHSWPWAVSIQLFNMHRCGGTLINDEWVLTAAHCSLLSISTVHIGIHNRNLPSYQIRNVSKVIQHPDYVPPPQHINDIALIRLSSPVDLTSSGNLVGIACLPSQSTDLNYPMTGTRLAVIGWGILAENGELPGELQQVRVMSLANDDPRCVKTTYNKERQFCAMIDGGGKDSCQGDSGGPIHQWLADHWEQVGIVSFGNGCAGENSPGVYTRLSRYRDWIATTINQADTTTSTRLTQTSPPTTASQPTISPSTTASQPTISPSTTASQPTISPSTTASQPTISPSTTSKPIIVDMTTTVKNYGVAIETKLYCVLMMYIFLKFFLIY</sequence>
<gene>
    <name evidence="13" type="ORF">BYL167_LOCUS16920</name>
    <name evidence="9" type="ORF">CJN711_LOCUS11093</name>
    <name evidence="14" type="ORF">GIL414_LOCUS17092</name>
    <name evidence="10" type="ORF">KQP761_LOCUS38505</name>
    <name evidence="11" type="ORF">MBJ925_LOCUS18184</name>
    <name evidence="12" type="ORF">SMN809_LOCUS1444</name>
</gene>
<dbReference type="GO" id="GO:0006508">
    <property type="term" value="P:proteolysis"/>
    <property type="evidence" value="ECO:0007669"/>
    <property type="project" value="UniProtKB-KW"/>
</dbReference>
<keyword evidence="7" id="KW-0732">Signal</keyword>
<dbReference type="OrthoDB" id="10002959at2759"/>
<dbReference type="PROSITE" id="PS00135">
    <property type="entry name" value="TRYPSIN_SER"/>
    <property type="match status" value="1"/>
</dbReference>
<evidence type="ECO:0000313" key="14">
    <source>
        <dbReference type="EMBL" id="CAF4100839.1"/>
    </source>
</evidence>
<dbReference type="InterPro" id="IPR018114">
    <property type="entry name" value="TRYPSIN_HIS"/>
</dbReference>
<feature type="domain" description="Peptidase S1" evidence="8">
    <location>
        <begin position="25"/>
        <end position="257"/>
    </location>
</feature>
<proteinExistence type="predicted"/>
<dbReference type="Proteomes" id="UP000663834">
    <property type="component" value="Unassembled WGS sequence"/>
</dbReference>
<evidence type="ECO:0000256" key="1">
    <source>
        <dbReference type="ARBA" id="ARBA00022670"/>
    </source>
</evidence>
<feature type="chain" id="PRO_5036230163" description="Peptidase S1 domain-containing protein" evidence="7">
    <location>
        <begin position="19"/>
        <end position="647"/>
    </location>
</feature>
<dbReference type="InterPro" id="IPR033116">
    <property type="entry name" value="TRYPSIN_SER"/>
</dbReference>
<evidence type="ECO:0000256" key="7">
    <source>
        <dbReference type="SAM" id="SignalP"/>
    </source>
</evidence>
<dbReference type="SUPFAM" id="SSF50494">
    <property type="entry name" value="Trypsin-like serine proteases"/>
    <property type="match status" value="2"/>
</dbReference>
<dbReference type="PROSITE" id="PS00134">
    <property type="entry name" value="TRYPSIN_HIS"/>
    <property type="match status" value="1"/>
</dbReference>
<dbReference type="PROSITE" id="PS50240">
    <property type="entry name" value="TRYPSIN_DOM"/>
    <property type="match status" value="2"/>
</dbReference>
<dbReference type="GO" id="GO:0004252">
    <property type="term" value="F:serine-type endopeptidase activity"/>
    <property type="evidence" value="ECO:0007669"/>
    <property type="project" value="InterPro"/>
</dbReference>
<evidence type="ECO:0000259" key="8">
    <source>
        <dbReference type="PROSITE" id="PS50240"/>
    </source>
</evidence>
<feature type="signal peptide" evidence="7">
    <location>
        <begin position="1"/>
        <end position="18"/>
    </location>
</feature>
<keyword evidence="1 5" id="KW-0645">Protease</keyword>
<evidence type="ECO:0000256" key="5">
    <source>
        <dbReference type="RuleBase" id="RU363034"/>
    </source>
</evidence>
<dbReference type="FunFam" id="2.40.10.10:FF:000003">
    <property type="entry name" value="Transmembrane serine protease 3"/>
    <property type="match status" value="1"/>
</dbReference>
<dbReference type="FunFam" id="2.40.10.10:FF:000068">
    <property type="entry name" value="transmembrane protease serine 2"/>
    <property type="match status" value="1"/>
</dbReference>
<dbReference type="PANTHER" id="PTHR24252:SF7">
    <property type="entry name" value="HYALIN"/>
    <property type="match status" value="1"/>
</dbReference>
<name>A0A816HH99_9BILA</name>
<dbReference type="EMBL" id="CAJOBH010006566">
    <property type="protein sequence ID" value="CAF4060192.1"/>
    <property type="molecule type" value="Genomic_DNA"/>
</dbReference>
<evidence type="ECO:0000256" key="4">
    <source>
        <dbReference type="ARBA" id="ARBA00023157"/>
    </source>
</evidence>
<dbReference type="Gene3D" id="2.40.10.10">
    <property type="entry name" value="Trypsin-like serine proteases"/>
    <property type="match status" value="2"/>
</dbReference>
<dbReference type="Proteomes" id="UP000663855">
    <property type="component" value="Unassembled WGS sequence"/>
</dbReference>
<dbReference type="InterPro" id="IPR043504">
    <property type="entry name" value="Peptidase_S1_PA_chymotrypsin"/>
</dbReference>
<dbReference type="CDD" id="cd00190">
    <property type="entry name" value="Tryp_SPc"/>
    <property type="match status" value="2"/>
</dbReference>
<evidence type="ECO:0000256" key="3">
    <source>
        <dbReference type="ARBA" id="ARBA00022825"/>
    </source>
</evidence>
<evidence type="ECO:0000256" key="2">
    <source>
        <dbReference type="ARBA" id="ARBA00022801"/>
    </source>
</evidence>
<dbReference type="Proteomes" id="UP000676336">
    <property type="component" value="Unassembled WGS sequence"/>
</dbReference>
<feature type="region of interest" description="Disordered" evidence="6">
    <location>
        <begin position="551"/>
        <end position="608"/>
    </location>
</feature>
<dbReference type="EMBL" id="CAJOBI010000221">
    <property type="protein sequence ID" value="CAF3805901.1"/>
    <property type="molecule type" value="Genomic_DNA"/>
</dbReference>
<dbReference type="InterPro" id="IPR001314">
    <property type="entry name" value="Peptidase_S1A"/>
</dbReference>
<evidence type="ECO:0000313" key="15">
    <source>
        <dbReference type="Proteomes" id="UP000663834"/>
    </source>
</evidence>
<dbReference type="PRINTS" id="PR00722">
    <property type="entry name" value="CHYMOTRYPSIN"/>
</dbReference>
<dbReference type="Proteomes" id="UP000663824">
    <property type="component" value="Unassembled WGS sequence"/>
</dbReference>
<protein>
    <recommendedName>
        <fullName evidence="8">Peptidase S1 domain-containing protein</fullName>
    </recommendedName>
</protein>
<dbReference type="AlphaFoldDB" id="A0A816HH99"/>
<keyword evidence="2 5" id="KW-0378">Hydrolase</keyword>
<dbReference type="EMBL" id="CAJNOV010004630">
    <property type="protein sequence ID" value="CAF1182548.1"/>
    <property type="molecule type" value="Genomic_DNA"/>
</dbReference>
<dbReference type="EMBL" id="CAJNRE010009094">
    <property type="protein sequence ID" value="CAF2079317.1"/>
    <property type="molecule type" value="Genomic_DNA"/>
</dbReference>
<feature type="domain" description="Peptidase S1" evidence="8">
    <location>
        <begin position="314"/>
        <end position="546"/>
    </location>
</feature>
<dbReference type="EMBL" id="CAJNOW010021916">
    <property type="protein sequence ID" value="CAF1685849.1"/>
    <property type="molecule type" value="Genomic_DNA"/>
</dbReference>
<dbReference type="PANTHER" id="PTHR24252">
    <property type="entry name" value="ACROSIN-RELATED"/>
    <property type="match status" value="1"/>
</dbReference>